<keyword evidence="1" id="KW-1133">Transmembrane helix</keyword>
<keyword evidence="1" id="KW-0472">Membrane</keyword>
<organism evidence="2 3">
    <name type="scientific">Vibrio zhugei</name>
    <dbReference type="NCBI Taxonomy" id="2479546"/>
    <lineage>
        <taxon>Bacteria</taxon>
        <taxon>Pseudomonadati</taxon>
        <taxon>Pseudomonadota</taxon>
        <taxon>Gammaproteobacteria</taxon>
        <taxon>Vibrionales</taxon>
        <taxon>Vibrionaceae</taxon>
        <taxon>Vibrio</taxon>
    </lineage>
</organism>
<keyword evidence="1" id="KW-0812">Transmembrane</keyword>
<dbReference type="Proteomes" id="UP001595384">
    <property type="component" value="Unassembled WGS sequence"/>
</dbReference>
<evidence type="ECO:0000256" key="1">
    <source>
        <dbReference type="SAM" id="Phobius"/>
    </source>
</evidence>
<feature type="transmembrane region" description="Helical" evidence="1">
    <location>
        <begin position="27"/>
        <end position="49"/>
    </location>
</feature>
<evidence type="ECO:0000313" key="3">
    <source>
        <dbReference type="Proteomes" id="UP001595384"/>
    </source>
</evidence>
<keyword evidence="3" id="KW-1185">Reference proteome</keyword>
<proteinExistence type="predicted"/>
<accession>A0ABV7C9V9</accession>
<gene>
    <name evidence="2" type="ORF">ACFODT_11420</name>
</gene>
<comment type="caution">
    <text evidence="2">The sequence shown here is derived from an EMBL/GenBank/DDBJ whole genome shotgun (WGS) entry which is preliminary data.</text>
</comment>
<name>A0ABV7C9V9_9VIBR</name>
<sequence>MFLSVLLWDLLIATVIGRPRVQQYLTAYIHLVERGSGAILIGFGIALFLDKHS</sequence>
<evidence type="ECO:0008006" key="4">
    <source>
        <dbReference type="Google" id="ProtNLM"/>
    </source>
</evidence>
<evidence type="ECO:0000313" key="2">
    <source>
        <dbReference type="EMBL" id="MFC3024433.1"/>
    </source>
</evidence>
<dbReference type="RefSeq" id="WP_199287066.1">
    <property type="nucleotide sequence ID" value="NZ_CP033078.1"/>
</dbReference>
<dbReference type="EMBL" id="JBHRSE010000073">
    <property type="protein sequence ID" value="MFC3024433.1"/>
    <property type="molecule type" value="Genomic_DNA"/>
</dbReference>
<reference evidence="3" key="1">
    <citation type="journal article" date="2019" name="Int. J. Syst. Evol. Microbiol.">
        <title>The Global Catalogue of Microorganisms (GCM) 10K type strain sequencing project: providing services to taxonomists for standard genome sequencing and annotation.</title>
        <authorList>
            <consortium name="The Broad Institute Genomics Platform"/>
            <consortium name="The Broad Institute Genome Sequencing Center for Infectious Disease"/>
            <person name="Wu L."/>
            <person name="Ma J."/>
        </authorList>
    </citation>
    <scope>NUCLEOTIDE SEQUENCE [LARGE SCALE GENOMIC DNA]</scope>
    <source>
        <strain evidence="3">KCTC 62784</strain>
    </source>
</reference>
<protein>
    <recommendedName>
        <fullName evidence="4">Threonine efflux protein</fullName>
    </recommendedName>
</protein>